<protein>
    <recommendedName>
        <fullName evidence="14">F-actin-uncapping protein LRRC16A</fullName>
    </recommendedName>
</protein>
<evidence type="ECO:0000256" key="4">
    <source>
        <dbReference type="ARBA" id="ARBA00022475"/>
    </source>
</evidence>
<comment type="subcellular location">
    <subcellularLocation>
        <location evidence="1">Cell membrane</location>
    </subcellularLocation>
    <subcellularLocation>
        <location evidence="2">Cytoplasm</location>
    </subcellularLocation>
</comment>
<keyword evidence="4" id="KW-1003">Cell membrane</keyword>
<feature type="region of interest" description="Disordered" evidence="9">
    <location>
        <begin position="862"/>
        <end position="884"/>
    </location>
</feature>
<feature type="compositionally biased region" description="Polar residues" evidence="9">
    <location>
        <begin position="826"/>
        <end position="835"/>
    </location>
</feature>
<dbReference type="GO" id="GO:0016477">
    <property type="term" value="P:cell migration"/>
    <property type="evidence" value="ECO:0007669"/>
    <property type="project" value="TreeGrafter"/>
</dbReference>
<dbReference type="Pfam" id="PF13516">
    <property type="entry name" value="LRR_6"/>
    <property type="match status" value="2"/>
</dbReference>
<dbReference type="InterPro" id="IPR051279">
    <property type="entry name" value="PP1-Reg/Actin-Interact_Protein"/>
</dbReference>
<feature type="domain" description="CARMIL pleckstrin homology" evidence="11">
    <location>
        <begin position="27"/>
        <end position="113"/>
    </location>
</feature>
<sequence length="1110" mass="118569">MSTKSQISTELSESISNVLGKNAKILYKSLIRMESRGDKVDNRVLVVTAFRVFITTTKVPTRIDNGFHLMEIEALESKKANHLSITLIHEHKPVSILIGEEGTSEGVINAIHALIAAFDDLFPNVAMEDIVTKVNLPFPLQPVRGTRKHSTCGDFSNQYAAMCDLCQTPFRAEVAWDIDTIYLAHDIRMLHLKDFDHLDQRDLIPLVMALQHNTWFEGVCGDGVRVGGEAWEAVARLLRAASPPPRRLSWRAAALRHDHAARLGHALARARRTPAMHTVDLSQNHIEDKGAISILTGLGNNPDGLRHLALSQCGLTGKAVSQLAAMLNDSPRHLATLAHLDLSHNNLKDDVHNLYNFLAQPNVLTHLNLTNTETTLENMWGALLRGCAARLGTLLLARNPWSAARRARDPPPSFRQFFTACLALTDLDFSYCKMPPDALKSLLLGLACNESAAGVRLSLAGALASAQAAHVLESCVHGVRCLRALDLSDNSMEFELSGIVRAIGKNHSITQLSLSKLVGKRSYAPPLIQALVHVLQEPDTALTTLDLSDCKLKSDLYGLLNALGGARRLRSLDVGGNLAGDAGARLLAKALQCNCTLHTLYIDRNAFSLQGLTDIATALRRSVSVRRVEFPGCDAAAGGRGASERVAALWRDLHERLASNSGAGQGGRVRALALERAWAGGEAAAALAAQAAAALPPPPLPAATERAAAAAHHLLHQYLQRCSEVFAAMGGGGGAGGGGGGELVTLQAVRDAMAPCHTTLQDLLNEAVERLALSACESVEGAESDRGVTIDPEMPDLLSPISHSGATPLGGRRRERGRRVRPKSVAEQQQCSSNEMLSLPPLHAEAADALADLPAHTLRHLVKGRPRRVKTRAPSRPVTDQSLDIDEGLDEFWRTCRTPPGSEEASSLSARTPLTSRSLHSLSSLASASPASPASPSPLRHSPTLRRDDTMYSVTSGESTPVLLECEVSRCKSSDNVGVKAAPTTPPPSRSSDNVNTMGKTLNSMPWSIRSIPASRVSVGRVCIRACACGVAGNGCARGGGKARPWSVAGGNADSAALCTTASITRSESRFVELKLWWWSTEGVEACVGGSIVGITPGAALTSNITHATY</sequence>
<accession>A0AAU9TWP7</accession>
<evidence type="ECO:0008006" key="14">
    <source>
        <dbReference type="Google" id="ProtNLM"/>
    </source>
</evidence>
<feature type="domain" description="CARMIL C-terminal" evidence="10">
    <location>
        <begin position="801"/>
        <end position="909"/>
    </location>
</feature>
<comment type="similarity">
    <text evidence="3">Belongs to the CARMIL family.</text>
</comment>
<evidence type="ECO:0000256" key="7">
    <source>
        <dbReference type="ARBA" id="ARBA00022737"/>
    </source>
</evidence>
<feature type="compositionally biased region" description="Basic residues" evidence="9">
    <location>
        <begin position="862"/>
        <end position="873"/>
    </location>
</feature>
<name>A0AAU9TWP7_EUPED</name>
<reference evidence="12" key="1">
    <citation type="submission" date="2022-03" db="EMBL/GenBank/DDBJ databases">
        <authorList>
            <person name="Tunstrom K."/>
        </authorList>
    </citation>
    <scope>NUCLEOTIDE SEQUENCE</scope>
</reference>
<comment type="caution">
    <text evidence="12">The sequence shown here is derived from an EMBL/GenBank/DDBJ whole genome shotgun (WGS) entry which is preliminary data.</text>
</comment>
<dbReference type="EMBL" id="CAKOGL010000010">
    <property type="protein sequence ID" value="CAH2091268.1"/>
    <property type="molecule type" value="Genomic_DNA"/>
</dbReference>
<gene>
    <name evidence="12" type="ORF">EEDITHA_LOCUS7145</name>
</gene>
<keyword evidence="8" id="KW-0472">Membrane</keyword>
<dbReference type="GO" id="GO:0034315">
    <property type="term" value="P:regulation of Arp2/3 complex-mediated actin nucleation"/>
    <property type="evidence" value="ECO:0007669"/>
    <property type="project" value="TreeGrafter"/>
</dbReference>
<dbReference type="AlphaFoldDB" id="A0AAU9TWP7"/>
<dbReference type="PANTHER" id="PTHR24112">
    <property type="entry name" value="LEUCINE-RICH REPEAT, ISOFORM F-RELATED"/>
    <property type="match status" value="1"/>
</dbReference>
<feature type="region of interest" description="Disordered" evidence="9">
    <location>
        <begin position="784"/>
        <end position="835"/>
    </location>
</feature>
<keyword evidence="5" id="KW-0963">Cytoplasm</keyword>
<organism evidence="12 13">
    <name type="scientific">Euphydryas editha</name>
    <name type="common">Edith's checkerspot</name>
    <dbReference type="NCBI Taxonomy" id="104508"/>
    <lineage>
        <taxon>Eukaryota</taxon>
        <taxon>Metazoa</taxon>
        <taxon>Ecdysozoa</taxon>
        <taxon>Arthropoda</taxon>
        <taxon>Hexapoda</taxon>
        <taxon>Insecta</taxon>
        <taxon>Pterygota</taxon>
        <taxon>Neoptera</taxon>
        <taxon>Endopterygota</taxon>
        <taxon>Lepidoptera</taxon>
        <taxon>Glossata</taxon>
        <taxon>Ditrysia</taxon>
        <taxon>Papilionoidea</taxon>
        <taxon>Nymphalidae</taxon>
        <taxon>Nymphalinae</taxon>
        <taxon>Euphydryas</taxon>
    </lineage>
</organism>
<dbReference type="InterPro" id="IPR011993">
    <property type="entry name" value="PH-like_dom_sf"/>
</dbReference>
<feature type="compositionally biased region" description="Low complexity" evidence="9">
    <location>
        <begin position="912"/>
        <end position="942"/>
    </location>
</feature>
<evidence type="ECO:0000256" key="6">
    <source>
        <dbReference type="ARBA" id="ARBA00022614"/>
    </source>
</evidence>
<dbReference type="InterPro" id="IPR031943">
    <property type="entry name" value="CARMIL_C"/>
</dbReference>
<evidence type="ECO:0000259" key="10">
    <source>
        <dbReference type="Pfam" id="PF16000"/>
    </source>
</evidence>
<dbReference type="SUPFAM" id="SSF52047">
    <property type="entry name" value="RNI-like"/>
    <property type="match status" value="1"/>
</dbReference>
<dbReference type="Pfam" id="PF17888">
    <property type="entry name" value="Carm_PH"/>
    <property type="match status" value="1"/>
</dbReference>
<dbReference type="InterPro" id="IPR001611">
    <property type="entry name" value="Leu-rich_rpt"/>
</dbReference>
<evidence type="ECO:0000313" key="13">
    <source>
        <dbReference type="Proteomes" id="UP001153954"/>
    </source>
</evidence>
<dbReference type="GO" id="GO:0005737">
    <property type="term" value="C:cytoplasm"/>
    <property type="evidence" value="ECO:0007669"/>
    <property type="project" value="UniProtKB-SubCell"/>
</dbReference>
<feature type="region of interest" description="Disordered" evidence="9">
    <location>
        <begin position="896"/>
        <end position="947"/>
    </location>
</feature>
<evidence type="ECO:0000313" key="12">
    <source>
        <dbReference type="EMBL" id="CAH2091268.1"/>
    </source>
</evidence>
<dbReference type="PANTHER" id="PTHR24112:SF66">
    <property type="entry name" value="LEUCINE-RICH REPEAT, ISOFORM F"/>
    <property type="match status" value="1"/>
</dbReference>
<evidence type="ECO:0000259" key="11">
    <source>
        <dbReference type="Pfam" id="PF17888"/>
    </source>
</evidence>
<evidence type="ECO:0000256" key="2">
    <source>
        <dbReference type="ARBA" id="ARBA00004496"/>
    </source>
</evidence>
<feature type="compositionally biased region" description="Basic residues" evidence="9">
    <location>
        <begin position="811"/>
        <end position="822"/>
    </location>
</feature>
<dbReference type="GO" id="GO:0030027">
    <property type="term" value="C:lamellipodium"/>
    <property type="evidence" value="ECO:0007669"/>
    <property type="project" value="TreeGrafter"/>
</dbReference>
<evidence type="ECO:0000256" key="1">
    <source>
        <dbReference type="ARBA" id="ARBA00004236"/>
    </source>
</evidence>
<dbReference type="Gene3D" id="3.80.10.10">
    <property type="entry name" value="Ribonuclease Inhibitor"/>
    <property type="match status" value="1"/>
</dbReference>
<proteinExistence type="inferred from homology"/>
<evidence type="ECO:0000256" key="9">
    <source>
        <dbReference type="SAM" id="MobiDB-lite"/>
    </source>
</evidence>
<dbReference type="Proteomes" id="UP001153954">
    <property type="component" value="Unassembled WGS sequence"/>
</dbReference>
<dbReference type="InterPro" id="IPR032675">
    <property type="entry name" value="LRR_dom_sf"/>
</dbReference>
<evidence type="ECO:0000256" key="8">
    <source>
        <dbReference type="ARBA" id="ARBA00023136"/>
    </source>
</evidence>
<feature type="region of interest" description="Disordered" evidence="9">
    <location>
        <begin position="976"/>
        <end position="995"/>
    </location>
</feature>
<keyword evidence="7" id="KW-0677">Repeat</keyword>
<evidence type="ECO:0000256" key="5">
    <source>
        <dbReference type="ARBA" id="ARBA00022490"/>
    </source>
</evidence>
<dbReference type="Gene3D" id="2.30.29.30">
    <property type="entry name" value="Pleckstrin-homology domain (PH domain)/Phosphotyrosine-binding domain (PTB)"/>
    <property type="match status" value="1"/>
</dbReference>
<keyword evidence="13" id="KW-1185">Reference proteome</keyword>
<dbReference type="Pfam" id="PF16000">
    <property type="entry name" value="CARMIL_C"/>
    <property type="match status" value="1"/>
</dbReference>
<dbReference type="InterPro" id="IPR041245">
    <property type="entry name" value="CARMIL_PH"/>
</dbReference>
<keyword evidence="6" id="KW-0433">Leucine-rich repeat</keyword>
<dbReference type="GO" id="GO:0005886">
    <property type="term" value="C:plasma membrane"/>
    <property type="evidence" value="ECO:0007669"/>
    <property type="project" value="UniProtKB-SubCell"/>
</dbReference>
<dbReference type="SMART" id="SM00368">
    <property type="entry name" value="LRR_RI"/>
    <property type="match status" value="4"/>
</dbReference>
<evidence type="ECO:0000256" key="3">
    <source>
        <dbReference type="ARBA" id="ARBA00007298"/>
    </source>
</evidence>